<proteinExistence type="predicted"/>
<dbReference type="Gene3D" id="3.20.20.100">
    <property type="entry name" value="NADP-dependent oxidoreductase domain"/>
    <property type="match status" value="1"/>
</dbReference>
<reference evidence="3" key="2">
    <citation type="submission" date="2019-06" db="EMBL/GenBank/DDBJ databases">
        <title>Genomics analysis of Aphanomyces spp. identifies a new class of oomycete effector associated with host adaptation.</title>
        <authorList>
            <person name="Gaulin E."/>
        </authorList>
    </citation>
    <scope>NUCLEOTIDE SEQUENCE</scope>
    <source>
        <strain evidence="3">CBS 578.67</strain>
    </source>
</reference>
<accession>A0A485K6A5</accession>
<keyword evidence="1" id="KW-0560">Oxidoreductase</keyword>
<evidence type="ECO:0000313" key="5">
    <source>
        <dbReference type="Proteomes" id="UP000332933"/>
    </source>
</evidence>
<dbReference type="Proteomes" id="UP000332933">
    <property type="component" value="Unassembled WGS sequence"/>
</dbReference>
<dbReference type="PANTHER" id="PTHR43625">
    <property type="entry name" value="AFLATOXIN B1 ALDEHYDE REDUCTASE"/>
    <property type="match status" value="1"/>
</dbReference>
<dbReference type="GO" id="GO:0016491">
    <property type="term" value="F:oxidoreductase activity"/>
    <property type="evidence" value="ECO:0007669"/>
    <property type="project" value="UniProtKB-KW"/>
</dbReference>
<organism evidence="4 5">
    <name type="scientific">Aphanomyces stellatus</name>
    <dbReference type="NCBI Taxonomy" id="120398"/>
    <lineage>
        <taxon>Eukaryota</taxon>
        <taxon>Sar</taxon>
        <taxon>Stramenopiles</taxon>
        <taxon>Oomycota</taxon>
        <taxon>Saprolegniomycetes</taxon>
        <taxon>Saprolegniales</taxon>
        <taxon>Verrucalvaceae</taxon>
        <taxon>Aphanomyces</taxon>
    </lineage>
</organism>
<evidence type="ECO:0000313" key="3">
    <source>
        <dbReference type="EMBL" id="KAF0718185.1"/>
    </source>
</evidence>
<dbReference type="CDD" id="cd19076">
    <property type="entry name" value="AKR_AKR13A_13D"/>
    <property type="match status" value="1"/>
</dbReference>
<feature type="domain" description="NADP-dependent oxidoreductase" evidence="2">
    <location>
        <begin position="37"/>
        <end position="332"/>
    </location>
</feature>
<dbReference type="InterPro" id="IPR050791">
    <property type="entry name" value="Aldo-Keto_reductase"/>
</dbReference>
<gene>
    <name evidence="4" type="primary">Aste57867_1852</name>
    <name evidence="3" type="ORF">As57867_001850</name>
    <name evidence="4" type="ORF">ASTE57867_1852</name>
</gene>
<reference evidence="4 5" key="1">
    <citation type="submission" date="2019-03" db="EMBL/GenBank/DDBJ databases">
        <authorList>
            <person name="Gaulin E."/>
            <person name="Dumas B."/>
        </authorList>
    </citation>
    <scope>NUCLEOTIDE SEQUENCE [LARGE SCALE GENOMIC DNA]</scope>
    <source>
        <strain evidence="4">CBS 568.67</strain>
    </source>
</reference>
<keyword evidence="5" id="KW-1185">Reference proteome</keyword>
<dbReference type="OrthoDB" id="40856at2759"/>
<evidence type="ECO:0000259" key="2">
    <source>
        <dbReference type="Pfam" id="PF00248"/>
    </source>
</evidence>
<sequence length="356" mass="38964">MPLPNLPPRHYTMPVVPQRPLGSQGLVCSAQGLGCMGMTGFYGNFDRAAQEAESLRTISKALELGINMLDTAWIYQSFGAGGGGNFTNEELIAKAIKQHGRDKFVICTKFGILPSPTGLLVSGTEATLRSQLADSLQRLDTNYIDLYYMHRMDPSTPIEETMAVLKALVEEGKIKYIGLSECTPEELRRAHAVHPITAIQMEWSLQTRDLEAAVVPAARQLGVGIVAYSPICRGLLGAIDAFDKLDDNDRRRTLPRFSGEKLQESKAKLASFYDLAKAKGVTPAQLALAWVHARGQDVFPIPGTKSSKRIVENAHAMELHLTPQELQEVERAAAVVEGDRSFPSAASQNFNARMNV</sequence>
<dbReference type="EMBL" id="VJMH01000172">
    <property type="protein sequence ID" value="KAF0718185.1"/>
    <property type="molecule type" value="Genomic_DNA"/>
</dbReference>
<evidence type="ECO:0000256" key="1">
    <source>
        <dbReference type="ARBA" id="ARBA00023002"/>
    </source>
</evidence>
<protein>
    <submittedName>
        <fullName evidence="4">Aste57867_1852 protein</fullName>
    </submittedName>
</protein>
<evidence type="ECO:0000313" key="4">
    <source>
        <dbReference type="EMBL" id="VFT79059.1"/>
    </source>
</evidence>
<dbReference type="GO" id="GO:0005737">
    <property type="term" value="C:cytoplasm"/>
    <property type="evidence" value="ECO:0007669"/>
    <property type="project" value="TreeGrafter"/>
</dbReference>
<dbReference type="InterPro" id="IPR023210">
    <property type="entry name" value="NADP_OxRdtase_dom"/>
</dbReference>
<dbReference type="Pfam" id="PF00248">
    <property type="entry name" value="Aldo_ket_red"/>
    <property type="match status" value="1"/>
</dbReference>
<dbReference type="AlphaFoldDB" id="A0A485K6A5"/>
<dbReference type="InterPro" id="IPR036812">
    <property type="entry name" value="NAD(P)_OxRdtase_dom_sf"/>
</dbReference>
<name>A0A485K6A5_9STRA</name>
<dbReference type="SUPFAM" id="SSF51430">
    <property type="entry name" value="NAD(P)-linked oxidoreductase"/>
    <property type="match status" value="1"/>
</dbReference>
<dbReference type="EMBL" id="CAADRA010000172">
    <property type="protein sequence ID" value="VFT79059.1"/>
    <property type="molecule type" value="Genomic_DNA"/>
</dbReference>
<dbReference type="PANTHER" id="PTHR43625:SF40">
    <property type="entry name" value="ALDO-KETO REDUCTASE YAKC [NADP(+)]"/>
    <property type="match status" value="1"/>
</dbReference>